<dbReference type="OrthoDB" id="538336at2759"/>
<dbReference type="GO" id="GO:0005777">
    <property type="term" value="C:peroxisome"/>
    <property type="evidence" value="ECO:0007669"/>
    <property type="project" value="UniProtKB-SubCell"/>
</dbReference>
<dbReference type="RefSeq" id="XP_033517914.1">
    <property type="nucleotide sequence ID" value="XM_033665351.1"/>
</dbReference>
<dbReference type="Gene3D" id="1.10.540.10">
    <property type="entry name" value="Acyl-CoA dehydrogenase/oxidase, N-terminal domain"/>
    <property type="match status" value="1"/>
</dbReference>
<dbReference type="InterPro" id="IPR036250">
    <property type="entry name" value="AcylCo_DH-like_C"/>
</dbReference>
<reference evidence="16" key="1">
    <citation type="journal article" date="2020" name="Stud. Mycol.">
        <title>101 Dothideomycetes genomes: a test case for predicting lifestyles and emergence of pathogens.</title>
        <authorList>
            <person name="Haridas S."/>
            <person name="Albert R."/>
            <person name="Binder M."/>
            <person name="Bloem J."/>
            <person name="Labutti K."/>
            <person name="Salamov A."/>
            <person name="Andreopoulos B."/>
            <person name="Baker S."/>
            <person name="Barry K."/>
            <person name="Bills G."/>
            <person name="Bluhm B."/>
            <person name="Cannon C."/>
            <person name="Castanera R."/>
            <person name="Culley D."/>
            <person name="Daum C."/>
            <person name="Ezra D."/>
            <person name="Gonzalez J."/>
            <person name="Henrissat B."/>
            <person name="Kuo A."/>
            <person name="Liang C."/>
            <person name="Lipzen A."/>
            <person name="Lutzoni F."/>
            <person name="Magnuson J."/>
            <person name="Mondo S."/>
            <person name="Nolan M."/>
            <person name="Ohm R."/>
            <person name="Pangilinan J."/>
            <person name="Park H.-J."/>
            <person name="Ramirez L."/>
            <person name="Alfaro M."/>
            <person name="Sun H."/>
            <person name="Tritt A."/>
            <person name="Yoshinaga Y."/>
            <person name="Zwiers L.-H."/>
            <person name="Turgeon B."/>
            <person name="Goodwin S."/>
            <person name="Spatafora J."/>
            <person name="Crous P."/>
            <person name="Grigoriev I."/>
        </authorList>
    </citation>
    <scope>NUCLEOTIDE SEQUENCE</scope>
    <source>
        <strain evidence="16">CBS 119687</strain>
    </source>
</reference>
<dbReference type="GO" id="GO:0033540">
    <property type="term" value="P:fatty acid beta-oxidation using acyl-CoA oxidase"/>
    <property type="evidence" value="ECO:0007669"/>
    <property type="project" value="UniProtKB-UniPathway"/>
</dbReference>
<evidence type="ECO:0000256" key="10">
    <source>
        <dbReference type="PIRNR" id="PIRNR000168"/>
    </source>
</evidence>
<dbReference type="GO" id="GO:0005504">
    <property type="term" value="F:fatty acid binding"/>
    <property type="evidence" value="ECO:0007669"/>
    <property type="project" value="TreeGrafter"/>
</dbReference>
<feature type="binding site" evidence="12">
    <location>
        <position position="137"/>
    </location>
    <ligand>
        <name>FAD</name>
        <dbReference type="ChEBI" id="CHEBI:57692"/>
    </ligand>
</feature>
<evidence type="ECO:0000256" key="3">
    <source>
        <dbReference type="ARBA" id="ARBA00006288"/>
    </source>
</evidence>
<organism evidence="16 17">
    <name type="scientific">Dothidotthia symphoricarpi CBS 119687</name>
    <dbReference type="NCBI Taxonomy" id="1392245"/>
    <lineage>
        <taxon>Eukaryota</taxon>
        <taxon>Fungi</taxon>
        <taxon>Dikarya</taxon>
        <taxon>Ascomycota</taxon>
        <taxon>Pezizomycotina</taxon>
        <taxon>Dothideomycetes</taxon>
        <taxon>Pleosporomycetidae</taxon>
        <taxon>Pleosporales</taxon>
        <taxon>Dothidotthiaceae</taxon>
        <taxon>Dothidotthia</taxon>
    </lineage>
</organism>
<comment type="similarity">
    <text evidence="3 10">Belongs to the acyl-CoA oxidase family.</text>
</comment>
<evidence type="ECO:0000256" key="7">
    <source>
        <dbReference type="ARBA" id="ARBA00023002"/>
    </source>
</evidence>
<evidence type="ECO:0000259" key="14">
    <source>
        <dbReference type="Pfam" id="PF14749"/>
    </source>
</evidence>
<keyword evidence="17" id="KW-1185">Reference proteome</keyword>
<feature type="active site" description="Proton acceptor" evidence="11">
    <location>
        <position position="422"/>
    </location>
</feature>
<comment type="subcellular location">
    <subcellularLocation>
        <location evidence="2">Peroxisome</location>
    </subcellularLocation>
</comment>
<dbReference type="InterPro" id="IPR012258">
    <property type="entry name" value="Acyl-CoA_oxidase"/>
</dbReference>
<evidence type="ECO:0000313" key="17">
    <source>
        <dbReference type="Proteomes" id="UP000799771"/>
    </source>
</evidence>
<dbReference type="Gene3D" id="1.20.140.10">
    <property type="entry name" value="Butyryl-CoA Dehydrogenase, subunit A, domain 3"/>
    <property type="match status" value="2"/>
</dbReference>
<evidence type="ECO:0000259" key="15">
    <source>
        <dbReference type="Pfam" id="PF22924"/>
    </source>
</evidence>
<dbReference type="FunFam" id="2.40.110.10:FF:000003">
    <property type="entry name" value="Acyl-coenzyme A oxidase"/>
    <property type="match status" value="1"/>
</dbReference>
<dbReference type="GeneID" id="54405783"/>
<dbReference type="PANTHER" id="PTHR10909:SF250">
    <property type="entry name" value="PEROXISOMAL ACYL-COENZYME A OXIDASE 1"/>
    <property type="match status" value="1"/>
</dbReference>
<dbReference type="GO" id="GO:0071949">
    <property type="term" value="F:FAD binding"/>
    <property type="evidence" value="ECO:0007669"/>
    <property type="project" value="InterPro"/>
</dbReference>
<keyword evidence="6" id="KW-0276">Fatty acid metabolism</keyword>
<keyword evidence="4 10" id="KW-0285">Flavoprotein</keyword>
<evidence type="ECO:0000256" key="11">
    <source>
        <dbReference type="PIRSR" id="PIRSR000168-1"/>
    </source>
</evidence>
<dbReference type="Pfam" id="PF22924">
    <property type="entry name" value="ACOX_C_alpha1"/>
    <property type="match status" value="1"/>
</dbReference>
<evidence type="ECO:0000256" key="6">
    <source>
        <dbReference type="ARBA" id="ARBA00022832"/>
    </source>
</evidence>
<evidence type="ECO:0000256" key="12">
    <source>
        <dbReference type="PIRSR" id="PIRSR000168-2"/>
    </source>
</evidence>
<evidence type="ECO:0000256" key="2">
    <source>
        <dbReference type="ARBA" id="ARBA00004275"/>
    </source>
</evidence>
<feature type="domain" description="Acyl-CoA oxidase C-alpha1" evidence="15">
    <location>
        <begin position="274"/>
        <end position="437"/>
    </location>
</feature>
<dbReference type="InterPro" id="IPR037069">
    <property type="entry name" value="AcylCoA_DH/ox_N_sf"/>
</dbReference>
<sequence length="670" mass="73981">MQTARASASFDTFELTCLLWGGEDNVRQRSAAFKRVEKLLGTHDTTKLPRCYADTDRESLYEQGLHMGKVILEDMMRYNHDVFVSITPRYNLINASPFGHQGILFEPAIEHNGTEEQKAQWLPLAKSGKILGTYAQTELGHGSFVRGVETTATFDAEMDEFVIHSPTVSSTKFWPAGLGFSTTHGVVMAKLLVDGKDLGPHLFVMQLRCVEDGRPMPGIKMGDIGLKMGYNEADNGFASFNYVRIPRTQMLMAHSQLSSSGVYTKTPLRQKLSYSVMLLVRSKMAGVFTAQLAQAVTIATRYSVVREQGLGPQDAFANEASIMRYKSQHFRLLSLIAKSYAMHFASLACEDEYHMLREMQAHDDHDALPPVHALTAGMKAYVTGEAADGGEEARKLCGGHGYMNISGLPDILGALAGGATFEGENYVLWQQVGRYLLKQVDALQQGEAVDAQVQYLTSTGDLSTPCLASTSQFLDVSVQLSIYRHRAHCLVLKAHRCVRSSRKTPADAWNEHMMTIISASRAHMEYLVLESFVAVLARDMSPSLHAVLTHLCSLFALSTIINPRSVDALAFVETTNTKQGYLSTGQLDDIRALVNDLLEQLLPEAVALTDAWGFSDASLCSAIGMFDGNVYENVMKWVEQLPMNKRGGVPPKWGKYVDPILKGKNIRAKL</sequence>
<evidence type="ECO:0000256" key="5">
    <source>
        <dbReference type="ARBA" id="ARBA00022827"/>
    </source>
</evidence>
<dbReference type="Gene3D" id="2.40.110.10">
    <property type="entry name" value="Butyryl-CoA Dehydrogenase, subunit A, domain 2"/>
    <property type="match status" value="1"/>
</dbReference>
<dbReference type="InterPro" id="IPR002655">
    <property type="entry name" value="Acyl-CoA_oxidase_C"/>
</dbReference>
<evidence type="ECO:0000256" key="8">
    <source>
        <dbReference type="ARBA" id="ARBA00023098"/>
    </source>
</evidence>
<protein>
    <recommendedName>
        <fullName evidence="10">Acyl-coenzyme A oxidase</fullName>
    </recommendedName>
</protein>
<dbReference type="InterPro" id="IPR009100">
    <property type="entry name" value="AcylCoA_DH/oxidase_NM_dom_sf"/>
</dbReference>
<evidence type="ECO:0000259" key="13">
    <source>
        <dbReference type="Pfam" id="PF01756"/>
    </source>
</evidence>
<dbReference type="UniPathway" id="UPA00661"/>
<evidence type="ECO:0000256" key="1">
    <source>
        <dbReference type="ARBA" id="ARBA00001974"/>
    </source>
</evidence>
<gene>
    <name evidence="16" type="ORF">P153DRAFT_328112</name>
</gene>
<dbReference type="InterPro" id="IPR029320">
    <property type="entry name" value="Acyl-CoA_ox_N"/>
</dbReference>
<dbReference type="GO" id="GO:0055088">
    <property type="term" value="P:lipid homeostasis"/>
    <property type="evidence" value="ECO:0007669"/>
    <property type="project" value="TreeGrafter"/>
</dbReference>
<dbReference type="Pfam" id="PF14749">
    <property type="entry name" value="Acyl-CoA_ox_N"/>
    <property type="match status" value="1"/>
</dbReference>
<proteinExistence type="inferred from homology"/>
<dbReference type="PANTHER" id="PTHR10909">
    <property type="entry name" value="ELECTRON TRANSPORT OXIDOREDUCTASE"/>
    <property type="match status" value="1"/>
</dbReference>
<dbReference type="Pfam" id="PF01756">
    <property type="entry name" value="ACOX"/>
    <property type="match status" value="1"/>
</dbReference>
<evidence type="ECO:0000313" key="16">
    <source>
        <dbReference type="EMBL" id="KAF2123520.1"/>
    </source>
</evidence>
<comment type="cofactor">
    <cofactor evidence="1">
        <name>FAD</name>
        <dbReference type="ChEBI" id="CHEBI:57692"/>
    </cofactor>
</comment>
<keyword evidence="5 10" id="KW-0274">FAD</keyword>
<name>A0A6A5ZV48_9PLEO</name>
<dbReference type="AlphaFoldDB" id="A0A6A5ZV48"/>
<dbReference type="FunFam" id="1.20.140.10:FF:000007">
    <property type="entry name" value="Acyl-coenzyme A oxidase"/>
    <property type="match status" value="1"/>
</dbReference>
<evidence type="ECO:0000256" key="9">
    <source>
        <dbReference type="ARBA" id="ARBA00023140"/>
    </source>
</evidence>
<dbReference type="EMBL" id="ML977526">
    <property type="protein sequence ID" value="KAF2123520.1"/>
    <property type="molecule type" value="Genomic_DNA"/>
</dbReference>
<keyword evidence="7" id="KW-0560">Oxidoreductase</keyword>
<keyword evidence="9" id="KW-0576">Peroxisome</keyword>
<dbReference type="InterPro" id="IPR046373">
    <property type="entry name" value="Acyl-CoA_Oxase/DH_mid-dom_sf"/>
</dbReference>
<feature type="domain" description="Acyl-coenzyme A oxidase N-terminal" evidence="14">
    <location>
        <begin position="13"/>
        <end position="130"/>
    </location>
</feature>
<dbReference type="SUPFAM" id="SSF56645">
    <property type="entry name" value="Acyl-CoA dehydrogenase NM domain-like"/>
    <property type="match status" value="1"/>
</dbReference>
<dbReference type="InterPro" id="IPR055060">
    <property type="entry name" value="ACOX_C_alpha1"/>
</dbReference>
<keyword evidence="8" id="KW-0443">Lipid metabolism</keyword>
<evidence type="ECO:0000256" key="4">
    <source>
        <dbReference type="ARBA" id="ARBA00022630"/>
    </source>
</evidence>
<dbReference type="SUPFAM" id="SSF47203">
    <property type="entry name" value="Acyl-CoA dehydrogenase C-terminal domain-like"/>
    <property type="match status" value="2"/>
</dbReference>
<accession>A0A6A5ZV48</accession>
<dbReference type="PIRSF" id="PIRSF000168">
    <property type="entry name" value="Acyl-CoA_oxidase"/>
    <property type="match status" value="1"/>
</dbReference>
<feature type="domain" description="Acyl-CoA oxidase C-terminal" evidence="13">
    <location>
        <begin position="476"/>
        <end position="662"/>
    </location>
</feature>
<dbReference type="FunFam" id="1.20.140.10:FF:000010">
    <property type="entry name" value="Acyl-coenzyme A oxidase"/>
    <property type="match status" value="1"/>
</dbReference>
<dbReference type="Proteomes" id="UP000799771">
    <property type="component" value="Unassembled WGS sequence"/>
</dbReference>
<dbReference type="GO" id="GO:0003997">
    <property type="term" value="F:acyl-CoA oxidase activity"/>
    <property type="evidence" value="ECO:0007669"/>
    <property type="project" value="InterPro"/>
</dbReference>